<sequence length="139" mass="15858">MKLPTHFSGTVVKGFQRGSRQLGFPTANIDPKSWTIDLSEDDFGVYCGICSINNGPEYKCVFSIGKNVTFEMTTPTFEVHILNFDEDIYGEKITVYVHHFIRKMRAFKSIEDLKSRISQDCCETTNFFSKNNAPVLQNL</sequence>
<dbReference type="OrthoDB" id="276388at2759"/>
<dbReference type="FunCoup" id="A2F8E2">
    <property type="interactions" value="234"/>
</dbReference>
<dbReference type="GO" id="GO:0008531">
    <property type="term" value="F:riboflavin kinase activity"/>
    <property type="evidence" value="ECO:0000318"/>
    <property type="project" value="GO_Central"/>
</dbReference>
<dbReference type="EC" id="2.7.1.26" evidence="2"/>
<keyword evidence="9" id="KW-0418">Kinase</keyword>
<dbReference type="AlphaFoldDB" id="A2F8E2"/>
<dbReference type="SMR" id="A2F8E2"/>
<evidence type="ECO:0000256" key="1">
    <source>
        <dbReference type="ARBA" id="ARBA00005201"/>
    </source>
</evidence>
<evidence type="ECO:0000256" key="2">
    <source>
        <dbReference type="ARBA" id="ARBA00012105"/>
    </source>
</evidence>
<comment type="pathway">
    <text evidence="1">Cofactor biosynthesis; FMN biosynthesis; FMN from riboflavin (ATP route): step 1/1.</text>
</comment>
<dbReference type="InterPro" id="IPR023468">
    <property type="entry name" value="Riboflavin_kinase"/>
</dbReference>
<evidence type="ECO:0000256" key="6">
    <source>
        <dbReference type="ARBA" id="ARBA00022741"/>
    </source>
</evidence>
<evidence type="ECO:0000313" key="10">
    <source>
        <dbReference type="Proteomes" id="UP000001542"/>
    </source>
</evidence>
<dbReference type="GO" id="GO:0009398">
    <property type="term" value="P:FMN biosynthetic process"/>
    <property type="evidence" value="ECO:0000318"/>
    <property type="project" value="GO_Central"/>
</dbReference>
<dbReference type="InterPro" id="IPR023465">
    <property type="entry name" value="Riboflavin_kinase_dom_sf"/>
</dbReference>
<keyword evidence="5" id="KW-0808">Transferase</keyword>
<feature type="domain" description="Riboflavin kinase" evidence="8">
    <location>
        <begin position="1"/>
        <end position="129"/>
    </location>
</feature>
<dbReference type="RefSeq" id="XP_001311774.1">
    <property type="nucleotide sequence ID" value="XM_001311773.1"/>
</dbReference>
<proteinExistence type="predicted"/>
<evidence type="ECO:0000256" key="5">
    <source>
        <dbReference type="ARBA" id="ARBA00022679"/>
    </source>
</evidence>
<dbReference type="Pfam" id="PF01687">
    <property type="entry name" value="Flavokinase"/>
    <property type="match status" value="1"/>
</dbReference>
<dbReference type="KEGG" id="tva:4756646"/>
<keyword evidence="4" id="KW-0288">FMN</keyword>
<dbReference type="OMA" id="FDCEVAR"/>
<keyword evidence="10" id="KW-1185">Reference proteome</keyword>
<dbReference type="PANTHER" id="PTHR22749">
    <property type="entry name" value="RIBOFLAVIN KINASE/FMN ADENYLYLTRANSFERASE"/>
    <property type="match status" value="1"/>
</dbReference>
<dbReference type="EMBL" id="DS113660">
    <property type="protein sequence ID" value="EAX98844.1"/>
    <property type="molecule type" value="Genomic_DNA"/>
</dbReference>
<evidence type="ECO:0000256" key="4">
    <source>
        <dbReference type="ARBA" id="ARBA00022643"/>
    </source>
</evidence>
<gene>
    <name evidence="9" type="ORF">TVAG_409820</name>
</gene>
<dbReference type="eggNOG" id="KOG3110">
    <property type="taxonomic scope" value="Eukaryota"/>
</dbReference>
<organism evidence="9 10">
    <name type="scientific">Trichomonas vaginalis (strain ATCC PRA-98 / G3)</name>
    <dbReference type="NCBI Taxonomy" id="412133"/>
    <lineage>
        <taxon>Eukaryota</taxon>
        <taxon>Metamonada</taxon>
        <taxon>Parabasalia</taxon>
        <taxon>Trichomonadida</taxon>
        <taxon>Trichomonadidae</taxon>
        <taxon>Trichomonas</taxon>
    </lineage>
</organism>
<keyword evidence="3" id="KW-0285">Flavoprotein</keyword>
<reference evidence="9" key="1">
    <citation type="submission" date="2006-10" db="EMBL/GenBank/DDBJ databases">
        <authorList>
            <person name="Amadeo P."/>
            <person name="Zhao Q."/>
            <person name="Wortman J."/>
            <person name="Fraser-Liggett C."/>
            <person name="Carlton J."/>
        </authorList>
    </citation>
    <scope>NUCLEOTIDE SEQUENCE</scope>
    <source>
        <strain evidence="9">G3</strain>
    </source>
</reference>
<dbReference type="VEuPathDB" id="TrichDB:TVAGG3_0365460"/>
<reference evidence="9" key="2">
    <citation type="journal article" date="2007" name="Science">
        <title>Draft genome sequence of the sexually transmitted pathogen Trichomonas vaginalis.</title>
        <authorList>
            <person name="Carlton J.M."/>
            <person name="Hirt R.P."/>
            <person name="Silva J.C."/>
            <person name="Delcher A.L."/>
            <person name="Schatz M."/>
            <person name="Zhao Q."/>
            <person name="Wortman J.R."/>
            <person name="Bidwell S.L."/>
            <person name="Alsmark U.C.M."/>
            <person name="Besteiro S."/>
            <person name="Sicheritz-Ponten T."/>
            <person name="Noel C.J."/>
            <person name="Dacks J.B."/>
            <person name="Foster P.G."/>
            <person name="Simillion C."/>
            <person name="Van de Peer Y."/>
            <person name="Miranda-Saavedra D."/>
            <person name="Barton G.J."/>
            <person name="Westrop G.D."/>
            <person name="Mueller S."/>
            <person name="Dessi D."/>
            <person name="Fiori P.L."/>
            <person name="Ren Q."/>
            <person name="Paulsen I."/>
            <person name="Zhang H."/>
            <person name="Bastida-Corcuera F.D."/>
            <person name="Simoes-Barbosa A."/>
            <person name="Brown M.T."/>
            <person name="Hayes R.D."/>
            <person name="Mukherjee M."/>
            <person name="Okumura C.Y."/>
            <person name="Schneider R."/>
            <person name="Smith A.J."/>
            <person name="Vanacova S."/>
            <person name="Villalvazo M."/>
            <person name="Haas B.J."/>
            <person name="Pertea M."/>
            <person name="Feldblyum T.V."/>
            <person name="Utterback T.R."/>
            <person name="Shu C.L."/>
            <person name="Osoegawa K."/>
            <person name="de Jong P.J."/>
            <person name="Hrdy I."/>
            <person name="Horvathova L."/>
            <person name="Zubacova Z."/>
            <person name="Dolezal P."/>
            <person name="Malik S.B."/>
            <person name="Logsdon J.M. Jr."/>
            <person name="Henze K."/>
            <person name="Gupta A."/>
            <person name="Wang C.C."/>
            <person name="Dunne R.L."/>
            <person name="Upcroft J.A."/>
            <person name="Upcroft P."/>
            <person name="White O."/>
            <person name="Salzberg S.L."/>
            <person name="Tang P."/>
            <person name="Chiu C.-H."/>
            <person name="Lee Y.-S."/>
            <person name="Embley T.M."/>
            <person name="Coombs G.H."/>
            <person name="Mottram J.C."/>
            <person name="Tachezy J."/>
            <person name="Fraser-Liggett C.M."/>
            <person name="Johnson P.J."/>
        </authorList>
    </citation>
    <scope>NUCLEOTIDE SEQUENCE [LARGE SCALE GENOMIC DNA]</scope>
    <source>
        <strain evidence="9">G3</strain>
    </source>
</reference>
<evidence type="ECO:0000259" key="8">
    <source>
        <dbReference type="SMART" id="SM00904"/>
    </source>
</evidence>
<evidence type="ECO:0000256" key="7">
    <source>
        <dbReference type="ARBA" id="ARBA00022840"/>
    </source>
</evidence>
<dbReference type="GO" id="GO:0005524">
    <property type="term" value="F:ATP binding"/>
    <property type="evidence" value="ECO:0007669"/>
    <property type="project" value="UniProtKB-KW"/>
</dbReference>
<dbReference type="UniPathway" id="UPA00276">
    <property type="reaction ID" value="UER00406"/>
</dbReference>
<keyword evidence="6" id="KW-0547">Nucleotide-binding</keyword>
<dbReference type="FunFam" id="2.40.30.30:FF:000010">
    <property type="entry name" value="Riboflavin kinase / fad synthetase, putative"/>
    <property type="match status" value="1"/>
</dbReference>
<accession>A2F8E2</accession>
<keyword evidence="7" id="KW-0067">ATP-binding</keyword>
<dbReference type="Proteomes" id="UP000001542">
    <property type="component" value="Unassembled WGS sequence"/>
</dbReference>
<name>A2F8E2_TRIV3</name>
<dbReference type="PANTHER" id="PTHR22749:SF6">
    <property type="entry name" value="RIBOFLAVIN KINASE"/>
    <property type="match status" value="1"/>
</dbReference>
<dbReference type="VEuPathDB" id="TrichDB:TVAG_409820"/>
<dbReference type="InterPro" id="IPR015865">
    <property type="entry name" value="Riboflavin_kinase_bac/euk"/>
</dbReference>
<protein>
    <recommendedName>
        <fullName evidence="2">riboflavin kinase</fullName>
        <ecNumber evidence="2">2.7.1.26</ecNumber>
    </recommendedName>
</protein>
<evidence type="ECO:0000313" key="9">
    <source>
        <dbReference type="EMBL" id="EAX98844.1"/>
    </source>
</evidence>
<dbReference type="STRING" id="5722.A2F8E2"/>
<dbReference type="GO" id="GO:0009231">
    <property type="term" value="P:riboflavin biosynthetic process"/>
    <property type="evidence" value="ECO:0007669"/>
    <property type="project" value="InterPro"/>
</dbReference>
<dbReference type="InParanoid" id="A2F8E2"/>
<dbReference type="SMART" id="SM00904">
    <property type="entry name" value="Flavokinase"/>
    <property type="match status" value="1"/>
</dbReference>
<dbReference type="SUPFAM" id="SSF82114">
    <property type="entry name" value="Riboflavin kinase-like"/>
    <property type="match status" value="1"/>
</dbReference>
<evidence type="ECO:0000256" key="3">
    <source>
        <dbReference type="ARBA" id="ARBA00022630"/>
    </source>
</evidence>
<dbReference type="Gene3D" id="2.40.30.30">
    <property type="entry name" value="Riboflavin kinase-like"/>
    <property type="match status" value="1"/>
</dbReference>
<dbReference type="GO" id="GO:0006771">
    <property type="term" value="P:riboflavin metabolic process"/>
    <property type="evidence" value="ECO:0000318"/>
    <property type="project" value="GO_Central"/>
</dbReference>